<sequence>MRRQDPDSCHPDWQLPDPAPDWQLPAADWQLPVRNWQLPAPVWQLPTAEWQLPSPDWRLPAPDRRGKQHLRRSGPYAYAVSFQVAAFSEAFAPTAVSYAAVLKAMVRAGQVERAQTFLESVEAG</sequence>
<keyword evidence="2" id="KW-1185">Reference proteome</keyword>
<accession>A0AA36I440</accession>
<reference evidence="1" key="1">
    <citation type="submission" date="2023-08" db="EMBL/GenBank/DDBJ databases">
        <authorList>
            <person name="Chen Y."/>
            <person name="Shah S."/>
            <person name="Dougan E. K."/>
            <person name="Thang M."/>
            <person name="Chan C."/>
        </authorList>
    </citation>
    <scope>NUCLEOTIDE SEQUENCE</scope>
</reference>
<evidence type="ECO:0000313" key="2">
    <source>
        <dbReference type="Proteomes" id="UP001178507"/>
    </source>
</evidence>
<organism evidence="1 2">
    <name type="scientific">Effrenium voratum</name>
    <dbReference type="NCBI Taxonomy" id="2562239"/>
    <lineage>
        <taxon>Eukaryota</taxon>
        <taxon>Sar</taxon>
        <taxon>Alveolata</taxon>
        <taxon>Dinophyceae</taxon>
        <taxon>Suessiales</taxon>
        <taxon>Symbiodiniaceae</taxon>
        <taxon>Effrenium</taxon>
    </lineage>
</organism>
<gene>
    <name evidence="1" type="ORF">EVOR1521_LOCUS7587</name>
</gene>
<evidence type="ECO:0000313" key="1">
    <source>
        <dbReference type="EMBL" id="CAJ1379309.1"/>
    </source>
</evidence>
<dbReference type="AlphaFoldDB" id="A0AA36I440"/>
<protein>
    <submittedName>
        <fullName evidence="1">Uncharacterized protein</fullName>
    </submittedName>
</protein>
<name>A0AA36I440_9DINO</name>
<dbReference type="EMBL" id="CAUJNA010000616">
    <property type="protein sequence ID" value="CAJ1379309.1"/>
    <property type="molecule type" value="Genomic_DNA"/>
</dbReference>
<proteinExistence type="predicted"/>
<dbReference type="Proteomes" id="UP001178507">
    <property type="component" value="Unassembled WGS sequence"/>
</dbReference>
<comment type="caution">
    <text evidence="1">The sequence shown here is derived from an EMBL/GenBank/DDBJ whole genome shotgun (WGS) entry which is preliminary data.</text>
</comment>
<feature type="non-terminal residue" evidence="1">
    <location>
        <position position="124"/>
    </location>
</feature>